<dbReference type="SMART" id="SM01373">
    <property type="entry name" value="MAGE"/>
    <property type="match status" value="1"/>
</dbReference>
<feature type="domain" description="MAGE" evidence="1">
    <location>
        <begin position="10"/>
        <end position="216"/>
    </location>
</feature>
<dbReference type="AlphaFoldDB" id="A0A1A9WF71"/>
<dbReference type="InterPro" id="IPR041898">
    <property type="entry name" value="MAGE_WH1"/>
</dbReference>
<keyword evidence="3" id="KW-1185">Reference proteome</keyword>
<sequence length="222" mass="25529">MDTTFNADELKACINCIITYVLNGASTKLPIKERDITQAIDKKGKLFKAALEEVKEILKETYGIQLVAVPDSKSGKCYICFNDDSGKSLLMHDEKQKTQLILLFIILSYIFMRTTPSVPNVSEANLENFLKTLNIEFDLVHNYFGSNIRKLITDTFVKQLYLKREKSHSDLETEIKYCYSWGFRAHMEFDKKSMLLATAKIMKKPAKSFGAKYDELCKDEEM</sequence>
<dbReference type="PROSITE" id="PS50838">
    <property type="entry name" value="MAGE"/>
    <property type="match status" value="1"/>
</dbReference>
<dbReference type="Proteomes" id="UP000091820">
    <property type="component" value="Unassembled WGS sequence"/>
</dbReference>
<protein>
    <submittedName>
        <fullName evidence="2">MAGE domain-containing protein</fullName>
    </submittedName>
</protein>
<accession>A0A1A9WF71</accession>
<reference evidence="2" key="2">
    <citation type="submission" date="2020-05" db="UniProtKB">
        <authorList>
            <consortium name="EnsemblMetazoa"/>
        </authorList>
    </citation>
    <scope>IDENTIFICATION</scope>
    <source>
        <strain evidence="2">IAEA</strain>
    </source>
</reference>
<evidence type="ECO:0000313" key="3">
    <source>
        <dbReference type="Proteomes" id="UP000091820"/>
    </source>
</evidence>
<evidence type="ECO:0000259" key="1">
    <source>
        <dbReference type="PROSITE" id="PS50838"/>
    </source>
</evidence>
<dbReference type="STRING" id="37001.A0A1A9WF71"/>
<dbReference type="Gene3D" id="1.10.10.1200">
    <property type="entry name" value="MAGE homology domain, winged helix WH1 motif"/>
    <property type="match status" value="1"/>
</dbReference>
<dbReference type="GO" id="GO:0005634">
    <property type="term" value="C:nucleus"/>
    <property type="evidence" value="ECO:0007669"/>
    <property type="project" value="TreeGrafter"/>
</dbReference>
<organism evidence="2 3">
    <name type="scientific">Glossina brevipalpis</name>
    <dbReference type="NCBI Taxonomy" id="37001"/>
    <lineage>
        <taxon>Eukaryota</taxon>
        <taxon>Metazoa</taxon>
        <taxon>Ecdysozoa</taxon>
        <taxon>Arthropoda</taxon>
        <taxon>Hexapoda</taxon>
        <taxon>Insecta</taxon>
        <taxon>Pterygota</taxon>
        <taxon>Neoptera</taxon>
        <taxon>Endopterygota</taxon>
        <taxon>Diptera</taxon>
        <taxon>Brachycera</taxon>
        <taxon>Muscomorpha</taxon>
        <taxon>Hippoboscoidea</taxon>
        <taxon>Glossinidae</taxon>
        <taxon>Glossina</taxon>
    </lineage>
</organism>
<name>A0A1A9WF71_9MUSC</name>
<dbReference type="Gene3D" id="1.10.10.1210">
    <property type="entry name" value="MAGE homology domain, winged helix WH2 motif"/>
    <property type="match status" value="1"/>
</dbReference>
<proteinExistence type="predicted"/>
<evidence type="ECO:0000313" key="2">
    <source>
        <dbReference type="EnsemblMetazoa" id="GBRI017367-PA"/>
    </source>
</evidence>
<dbReference type="PANTHER" id="PTHR11736:SF14">
    <property type="entry name" value="NSE3 HOMOLOG, SMC5-SMC6 COMPLEX COMPONENT"/>
    <property type="match status" value="1"/>
</dbReference>
<dbReference type="PANTHER" id="PTHR11736">
    <property type="entry name" value="MELANOMA-ASSOCIATED ANTIGEN MAGE ANTIGEN"/>
    <property type="match status" value="1"/>
</dbReference>
<dbReference type="Pfam" id="PF01454">
    <property type="entry name" value="MAGE"/>
    <property type="match status" value="2"/>
</dbReference>
<dbReference type="FunFam" id="1.10.10.1210:FF:000001">
    <property type="entry name" value="melanoma-associated antigen D1"/>
    <property type="match status" value="1"/>
</dbReference>
<dbReference type="InterPro" id="IPR037445">
    <property type="entry name" value="MAGE"/>
</dbReference>
<dbReference type="EnsemblMetazoa" id="GBRI017367-RA">
    <property type="protein sequence ID" value="GBRI017367-PA"/>
    <property type="gene ID" value="GBRI017367"/>
</dbReference>
<dbReference type="VEuPathDB" id="VectorBase:GBRI017367"/>
<dbReference type="InterPro" id="IPR041899">
    <property type="entry name" value="MAGE_WH2"/>
</dbReference>
<reference evidence="3" key="1">
    <citation type="submission" date="2014-03" db="EMBL/GenBank/DDBJ databases">
        <authorList>
            <person name="Aksoy S."/>
            <person name="Warren W."/>
            <person name="Wilson R.K."/>
        </authorList>
    </citation>
    <scope>NUCLEOTIDE SEQUENCE [LARGE SCALE GENOMIC DNA]</scope>
    <source>
        <strain evidence="3">IAEA</strain>
    </source>
</reference>
<dbReference type="InterPro" id="IPR002190">
    <property type="entry name" value="MHD_dom"/>
</dbReference>